<sequence length="102" mass="11196">MKVIGVTSCATGVAHTYMAAEAIKKICKERGFECKVECQGALGIENRLSTSDIAAADLIVFANDVRVNKAERFDAYKDKIFKCTPHQVVQNPAIIFDKDGEE</sequence>
<name>A0A1H8W6F3_9FIRM</name>
<keyword evidence="2" id="KW-0597">Phosphoprotein</keyword>
<dbReference type="EMBL" id="FODY01000014">
    <property type="protein sequence ID" value="SEP22997.1"/>
    <property type="molecule type" value="Genomic_DNA"/>
</dbReference>
<dbReference type="CDD" id="cd05569">
    <property type="entry name" value="PTS_IIB_fructose"/>
    <property type="match status" value="1"/>
</dbReference>
<dbReference type="GO" id="GO:0022877">
    <property type="term" value="F:protein-N(PI)-phosphohistidine-fructose phosphotransferase system transporter activity"/>
    <property type="evidence" value="ECO:0007669"/>
    <property type="project" value="InterPro"/>
</dbReference>
<evidence type="ECO:0000313" key="9">
    <source>
        <dbReference type="Proteomes" id="UP000198847"/>
    </source>
</evidence>
<dbReference type="OrthoDB" id="9782569at2"/>
<evidence type="ECO:0000313" key="8">
    <source>
        <dbReference type="EMBL" id="SEP22997.1"/>
    </source>
</evidence>
<dbReference type="GO" id="GO:0005886">
    <property type="term" value="C:plasma membrane"/>
    <property type="evidence" value="ECO:0007669"/>
    <property type="project" value="TreeGrafter"/>
</dbReference>
<evidence type="ECO:0000256" key="4">
    <source>
        <dbReference type="ARBA" id="ARBA00022679"/>
    </source>
</evidence>
<proteinExistence type="predicted"/>
<dbReference type="PROSITE" id="PS51099">
    <property type="entry name" value="PTS_EIIB_TYPE_2"/>
    <property type="match status" value="1"/>
</dbReference>
<organism evidence="8 9">
    <name type="scientific">Propionispora vibrioides</name>
    <dbReference type="NCBI Taxonomy" id="112903"/>
    <lineage>
        <taxon>Bacteria</taxon>
        <taxon>Bacillati</taxon>
        <taxon>Bacillota</taxon>
        <taxon>Negativicutes</taxon>
        <taxon>Selenomonadales</taxon>
        <taxon>Sporomusaceae</taxon>
        <taxon>Propionispora</taxon>
    </lineage>
</organism>
<dbReference type="SUPFAM" id="SSF52794">
    <property type="entry name" value="PTS system IIB component-like"/>
    <property type="match status" value="1"/>
</dbReference>
<keyword evidence="4" id="KW-0808">Transferase</keyword>
<dbReference type="InterPro" id="IPR050864">
    <property type="entry name" value="Bacterial_PTS_Sugar_Transport"/>
</dbReference>
<keyword evidence="3" id="KW-0762">Sugar transport</keyword>
<dbReference type="InterPro" id="IPR013011">
    <property type="entry name" value="PTS_EIIB_2"/>
</dbReference>
<reference evidence="8 9" key="1">
    <citation type="submission" date="2016-10" db="EMBL/GenBank/DDBJ databases">
        <authorList>
            <person name="de Groot N.N."/>
        </authorList>
    </citation>
    <scope>NUCLEOTIDE SEQUENCE [LARGE SCALE GENOMIC DNA]</scope>
    <source>
        <strain evidence="8 9">DSM 13305</strain>
    </source>
</reference>
<keyword evidence="6" id="KW-0418">Kinase</keyword>
<dbReference type="RefSeq" id="WP_091747698.1">
    <property type="nucleotide sequence ID" value="NZ_FODY01000014.1"/>
</dbReference>
<dbReference type="Pfam" id="PF02302">
    <property type="entry name" value="PTS_IIB"/>
    <property type="match status" value="1"/>
</dbReference>
<evidence type="ECO:0000256" key="5">
    <source>
        <dbReference type="ARBA" id="ARBA00022683"/>
    </source>
</evidence>
<dbReference type="AlphaFoldDB" id="A0A1H8W6F3"/>
<keyword evidence="1" id="KW-0813">Transport</keyword>
<evidence type="ECO:0000256" key="2">
    <source>
        <dbReference type="ARBA" id="ARBA00022553"/>
    </source>
</evidence>
<dbReference type="Gene3D" id="3.40.50.2300">
    <property type="match status" value="1"/>
</dbReference>
<dbReference type="PANTHER" id="PTHR30505">
    <property type="entry name" value="FRUCTOSE-LIKE PERMEASE"/>
    <property type="match status" value="1"/>
</dbReference>
<dbReference type="STRING" id="112903.SAMN04490178_11458"/>
<evidence type="ECO:0000259" key="7">
    <source>
        <dbReference type="PROSITE" id="PS51099"/>
    </source>
</evidence>
<dbReference type="InterPro" id="IPR003501">
    <property type="entry name" value="PTS_EIIB_2/3"/>
</dbReference>
<dbReference type="InterPro" id="IPR003353">
    <property type="entry name" value="PTS_IIB_fruc"/>
</dbReference>
<dbReference type="GO" id="GO:0090563">
    <property type="term" value="F:protein-phosphocysteine-sugar phosphotransferase activity"/>
    <property type="evidence" value="ECO:0007669"/>
    <property type="project" value="TreeGrafter"/>
</dbReference>
<dbReference type="InterPro" id="IPR036095">
    <property type="entry name" value="PTS_EIIB-like_sf"/>
</dbReference>
<dbReference type="GO" id="GO:0016301">
    <property type="term" value="F:kinase activity"/>
    <property type="evidence" value="ECO:0007669"/>
    <property type="project" value="UniProtKB-KW"/>
</dbReference>
<evidence type="ECO:0000256" key="1">
    <source>
        <dbReference type="ARBA" id="ARBA00022448"/>
    </source>
</evidence>
<dbReference type="PANTHER" id="PTHR30505:SF0">
    <property type="entry name" value="FRUCTOSE-LIKE PTS SYSTEM EIIBC COMPONENT-RELATED"/>
    <property type="match status" value="1"/>
</dbReference>
<keyword evidence="5" id="KW-0598">Phosphotransferase system</keyword>
<keyword evidence="9" id="KW-1185">Reference proteome</keyword>
<evidence type="ECO:0000256" key="6">
    <source>
        <dbReference type="ARBA" id="ARBA00022777"/>
    </source>
</evidence>
<protein>
    <submittedName>
        <fullName evidence="8">PTS system, fructose-specific IIB-like component</fullName>
    </submittedName>
</protein>
<gene>
    <name evidence="8" type="ORF">SAMN04490178_11458</name>
</gene>
<dbReference type="NCBIfam" id="TIGR00829">
    <property type="entry name" value="FRU"/>
    <property type="match status" value="1"/>
</dbReference>
<dbReference type="Proteomes" id="UP000198847">
    <property type="component" value="Unassembled WGS sequence"/>
</dbReference>
<dbReference type="GO" id="GO:0009401">
    <property type="term" value="P:phosphoenolpyruvate-dependent sugar phosphotransferase system"/>
    <property type="evidence" value="ECO:0007669"/>
    <property type="project" value="UniProtKB-KW"/>
</dbReference>
<evidence type="ECO:0000256" key="3">
    <source>
        <dbReference type="ARBA" id="ARBA00022597"/>
    </source>
</evidence>
<accession>A0A1H8W6F3</accession>
<feature type="domain" description="PTS EIIB type-2" evidence="7">
    <location>
        <begin position="1"/>
        <end position="102"/>
    </location>
</feature>